<name>A0A5B7J390_PORTR</name>
<evidence type="ECO:0000313" key="1">
    <source>
        <dbReference type="EMBL" id="MPC86944.1"/>
    </source>
</evidence>
<dbReference type="Proteomes" id="UP000324222">
    <property type="component" value="Unassembled WGS sequence"/>
</dbReference>
<reference evidence="1 2" key="1">
    <citation type="submission" date="2019-05" db="EMBL/GenBank/DDBJ databases">
        <title>Another draft genome of Portunus trituberculatus and its Hox gene families provides insights of decapod evolution.</title>
        <authorList>
            <person name="Jeong J.-H."/>
            <person name="Song I."/>
            <person name="Kim S."/>
            <person name="Choi T."/>
            <person name="Kim D."/>
            <person name="Ryu S."/>
            <person name="Kim W."/>
        </authorList>
    </citation>
    <scope>NUCLEOTIDE SEQUENCE [LARGE SCALE GENOMIC DNA]</scope>
    <source>
        <tissue evidence="1">Muscle</tissue>
    </source>
</reference>
<sequence>MTVRTSFPFFSISFLSISSNSRFNVLFKAYHSTFEQAIKASPFALLYAKHLNDFKNYRCFLMGPRFPTKGYYNTEK</sequence>
<protein>
    <submittedName>
        <fullName evidence="1">Uncharacterized protein</fullName>
    </submittedName>
</protein>
<comment type="caution">
    <text evidence="1">The sequence shown here is derived from an EMBL/GenBank/DDBJ whole genome shotgun (WGS) entry which is preliminary data.</text>
</comment>
<accession>A0A5B7J390</accession>
<evidence type="ECO:0000313" key="2">
    <source>
        <dbReference type="Proteomes" id="UP000324222"/>
    </source>
</evidence>
<dbReference type="EMBL" id="VSRR010073025">
    <property type="protein sequence ID" value="MPC86944.1"/>
    <property type="molecule type" value="Genomic_DNA"/>
</dbReference>
<proteinExistence type="predicted"/>
<gene>
    <name evidence="1" type="ORF">E2C01_081787</name>
</gene>
<organism evidence="1 2">
    <name type="scientific">Portunus trituberculatus</name>
    <name type="common">Swimming crab</name>
    <name type="synonym">Neptunus trituberculatus</name>
    <dbReference type="NCBI Taxonomy" id="210409"/>
    <lineage>
        <taxon>Eukaryota</taxon>
        <taxon>Metazoa</taxon>
        <taxon>Ecdysozoa</taxon>
        <taxon>Arthropoda</taxon>
        <taxon>Crustacea</taxon>
        <taxon>Multicrustacea</taxon>
        <taxon>Malacostraca</taxon>
        <taxon>Eumalacostraca</taxon>
        <taxon>Eucarida</taxon>
        <taxon>Decapoda</taxon>
        <taxon>Pleocyemata</taxon>
        <taxon>Brachyura</taxon>
        <taxon>Eubrachyura</taxon>
        <taxon>Portunoidea</taxon>
        <taxon>Portunidae</taxon>
        <taxon>Portuninae</taxon>
        <taxon>Portunus</taxon>
    </lineage>
</organism>
<dbReference type="AlphaFoldDB" id="A0A5B7J390"/>
<keyword evidence="2" id="KW-1185">Reference proteome</keyword>